<dbReference type="Proteomes" id="UP000039865">
    <property type="component" value="Unassembled WGS sequence"/>
</dbReference>
<keyword evidence="7" id="KW-0496">Mitochondrion</keyword>
<evidence type="ECO:0000256" key="6">
    <source>
        <dbReference type="ARBA" id="ARBA00023004"/>
    </source>
</evidence>
<dbReference type="OrthoDB" id="282942at2759"/>
<dbReference type="SUPFAM" id="SSF89360">
    <property type="entry name" value="HesB-like domain"/>
    <property type="match status" value="1"/>
</dbReference>
<gene>
    <name evidence="9" type="primary">Contig675.g757</name>
    <name evidence="9" type="ORF">STYLEM_18449</name>
</gene>
<dbReference type="GO" id="GO:0051537">
    <property type="term" value="F:2 iron, 2 sulfur cluster binding"/>
    <property type="evidence" value="ECO:0007669"/>
    <property type="project" value="TreeGrafter"/>
</dbReference>
<dbReference type="Pfam" id="PF01521">
    <property type="entry name" value="Fe-S_biosyn"/>
    <property type="match status" value="1"/>
</dbReference>
<dbReference type="PANTHER" id="PTHR43011">
    <property type="entry name" value="IRON-SULFUR CLUSTER ASSEMBLY 2 HOMOLOG, MITOCHONDRIAL"/>
    <property type="match status" value="1"/>
</dbReference>
<dbReference type="InterPro" id="IPR016092">
    <property type="entry name" value="ATAP"/>
</dbReference>
<dbReference type="GO" id="GO:0005506">
    <property type="term" value="F:iron ion binding"/>
    <property type="evidence" value="ECO:0007669"/>
    <property type="project" value="TreeGrafter"/>
</dbReference>
<evidence type="ECO:0000256" key="5">
    <source>
        <dbReference type="ARBA" id="ARBA00022723"/>
    </source>
</evidence>
<dbReference type="FunFam" id="2.60.300.12:FF:000006">
    <property type="entry name" value="Iron-sulfur cluster assembly 2 mitochondrial"/>
    <property type="match status" value="1"/>
</dbReference>
<evidence type="ECO:0000256" key="7">
    <source>
        <dbReference type="ARBA" id="ARBA00023128"/>
    </source>
</evidence>
<dbReference type="InterPro" id="IPR000361">
    <property type="entry name" value="ATAP_core_dom"/>
</dbReference>
<reference evidence="9 10" key="1">
    <citation type="submission" date="2014-06" db="EMBL/GenBank/DDBJ databases">
        <authorList>
            <person name="Swart Estienne"/>
        </authorList>
    </citation>
    <scope>NUCLEOTIDE SEQUENCE [LARGE SCALE GENOMIC DNA]</scope>
    <source>
        <strain evidence="9 10">130c</strain>
    </source>
</reference>
<dbReference type="EMBL" id="CCKQ01017432">
    <property type="protein sequence ID" value="CDW89317.1"/>
    <property type="molecule type" value="Genomic_DNA"/>
</dbReference>
<evidence type="ECO:0000256" key="4">
    <source>
        <dbReference type="ARBA" id="ARBA00022485"/>
    </source>
</evidence>
<name>A0A078B7P1_STYLE</name>
<evidence type="ECO:0000259" key="8">
    <source>
        <dbReference type="Pfam" id="PF01521"/>
    </source>
</evidence>
<dbReference type="OMA" id="IDYKKEM"/>
<dbReference type="AlphaFoldDB" id="A0A078B7P1"/>
<comment type="similarity">
    <text evidence="3">Belongs to the HesB/IscA family.</text>
</comment>
<evidence type="ECO:0000313" key="9">
    <source>
        <dbReference type="EMBL" id="CDW89317.1"/>
    </source>
</evidence>
<dbReference type="GO" id="GO:0120510">
    <property type="term" value="C:mitochondrial [4Fe-4S] assembly complex"/>
    <property type="evidence" value="ECO:0007669"/>
    <property type="project" value="UniProtKB-ARBA"/>
</dbReference>
<dbReference type="GO" id="GO:0016226">
    <property type="term" value="P:iron-sulfur cluster assembly"/>
    <property type="evidence" value="ECO:0007669"/>
    <property type="project" value="InterPro"/>
</dbReference>
<dbReference type="Gene3D" id="2.60.300.12">
    <property type="entry name" value="HesB-like domain"/>
    <property type="match status" value="1"/>
</dbReference>
<keyword evidence="6" id="KW-0408">Iron</keyword>
<evidence type="ECO:0000313" key="10">
    <source>
        <dbReference type="Proteomes" id="UP000039865"/>
    </source>
</evidence>
<dbReference type="GO" id="GO:0051539">
    <property type="term" value="F:4 iron, 4 sulfur cluster binding"/>
    <property type="evidence" value="ECO:0007669"/>
    <property type="project" value="UniProtKB-KW"/>
</dbReference>
<evidence type="ECO:0000256" key="2">
    <source>
        <dbReference type="ARBA" id="ARBA00005151"/>
    </source>
</evidence>
<keyword evidence="5" id="KW-0479">Metal-binding</keyword>
<sequence length="178" mass="20495">MIVRNFQRFFLLSKSQHNIIRRTIQRNLLSNQVRQFSGSKVMAAGKQHDESEFTYAQLLDEKTQNHPSYSEEKPQFKLIITDKTVQDESKKYLKIYVDSGGCSGFQYNFKMVNDLEEDELVFEKDGAHVAVDETTLEFIDGSVIDYKKEMIRQSFEVVENPNAELGCSCGTSFAPKDK</sequence>
<evidence type="ECO:0000256" key="1">
    <source>
        <dbReference type="ARBA" id="ARBA00004173"/>
    </source>
</evidence>
<organism evidence="9 10">
    <name type="scientific">Stylonychia lemnae</name>
    <name type="common">Ciliate</name>
    <dbReference type="NCBI Taxonomy" id="5949"/>
    <lineage>
        <taxon>Eukaryota</taxon>
        <taxon>Sar</taxon>
        <taxon>Alveolata</taxon>
        <taxon>Ciliophora</taxon>
        <taxon>Intramacronucleata</taxon>
        <taxon>Spirotrichea</taxon>
        <taxon>Stichotrichia</taxon>
        <taxon>Sporadotrichida</taxon>
        <taxon>Oxytrichidae</taxon>
        <taxon>Stylonychinae</taxon>
        <taxon>Stylonychia</taxon>
    </lineage>
</organism>
<feature type="domain" description="Core" evidence="8">
    <location>
        <begin position="86"/>
        <end position="170"/>
    </location>
</feature>
<proteinExistence type="inferred from homology"/>
<protein>
    <submittedName>
        <fullName evidence="9">Iron-sulfur cluster assembly 2 mitochondrial-like</fullName>
    </submittedName>
</protein>
<dbReference type="PANTHER" id="PTHR43011:SF1">
    <property type="entry name" value="IRON-SULFUR CLUSTER ASSEMBLY 2 HOMOLOG, MITOCHONDRIAL"/>
    <property type="match status" value="1"/>
</dbReference>
<keyword evidence="4" id="KW-0004">4Fe-4S</keyword>
<dbReference type="InterPro" id="IPR035903">
    <property type="entry name" value="HesB-like_dom_sf"/>
</dbReference>
<keyword evidence="10" id="KW-1185">Reference proteome</keyword>
<comment type="subcellular location">
    <subcellularLocation>
        <location evidence="1">Mitochondrion</location>
    </subcellularLocation>
</comment>
<keyword evidence="4" id="KW-0411">Iron-sulfur</keyword>
<evidence type="ECO:0000256" key="3">
    <source>
        <dbReference type="ARBA" id="ARBA00006718"/>
    </source>
</evidence>
<dbReference type="NCBIfam" id="TIGR00049">
    <property type="entry name" value="iron-sulfur cluster assembly accessory protein"/>
    <property type="match status" value="1"/>
</dbReference>
<accession>A0A078B7P1</accession>
<dbReference type="InParanoid" id="A0A078B7P1"/>
<comment type="pathway">
    <text evidence="2">Cofactor biosynthesis; iron-sulfur cluster biosynthesis.</text>
</comment>